<dbReference type="Pfam" id="PF15737">
    <property type="entry name" value="DUF4685"/>
    <property type="match status" value="1"/>
</dbReference>
<name>A0ABM0J2K0_ECHTE</name>
<dbReference type="GeneID" id="101663964"/>
<evidence type="ECO:0000259" key="2">
    <source>
        <dbReference type="Pfam" id="PF15737"/>
    </source>
</evidence>
<feature type="domain" description="DUF4685" evidence="2">
    <location>
        <begin position="84"/>
        <end position="193"/>
    </location>
</feature>
<protein>
    <submittedName>
        <fullName evidence="4">Uncharacterized protein C9orf50 homolog</fullName>
    </submittedName>
</protein>
<dbReference type="RefSeq" id="XP_004713395.2">
    <property type="nucleotide sequence ID" value="XM_004713338.2"/>
</dbReference>
<feature type="region of interest" description="Disordered" evidence="1">
    <location>
        <begin position="117"/>
        <end position="156"/>
    </location>
</feature>
<keyword evidence="3" id="KW-1185">Reference proteome</keyword>
<feature type="compositionally biased region" description="Polar residues" evidence="1">
    <location>
        <begin position="7"/>
        <end position="22"/>
    </location>
</feature>
<organism evidence="3 4">
    <name type="scientific">Echinops telfairi</name>
    <name type="common">Lesser hedgehog tenrec</name>
    <dbReference type="NCBI Taxonomy" id="9371"/>
    <lineage>
        <taxon>Eukaryota</taxon>
        <taxon>Metazoa</taxon>
        <taxon>Chordata</taxon>
        <taxon>Craniata</taxon>
        <taxon>Vertebrata</taxon>
        <taxon>Euteleostomi</taxon>
        <taxon>Mammalia</taxon>
        <taxon>Eutheria</taxon>
        <taxon>Afrotheria</taxon>
        <taxon>Tenrecidae</taxon>
        <taxon>Tenrecinae</taxon>
        <taxon>Echinops</taxon>
    </lineage>
</organism>
<dbReference type="Proteomes" id="UP000694863">
    <property type="component" value="Unplaced"/>
</dbReference>
<evidence type="ECO:0000313" key="3">
    <source>
        <dbReference type="Proteomes" id="UP000694863"/>
    </source>
</evidence>
<evidence type="ECO:0000313" key="4">
    <source>
        <dbReference type="RefSeq" id="XP_004713395.2"/>
    </source>
</evidence>
<sequence>MPLTPSAPWSQSPTLYPQTSVLTAPVDREPHPEVPPGVREFLCQLRPESEERRPKPPTASESHQRAGAWEHRRRGSAPCPDVVFLPDLRGRLSYQQLPSSTESLKILLRQTSDLGSLRSNSSQFSTVRKTSHRPHSTNSSKLQAGLTHSSSGEGPGLRKRCCPFRVRFADETLRDTALRYWERSCSIRQSLLEGGTAPQPVVSEQVIRSVGRWLESLPRAMCPGTRPEKAHGGSSPWEPDSPNWPTQEPRGRLPEKTPGGSSGLPCIPKEAPPRQQGELKTHLDAPSILKQVGKLPRTWSQKLESFLPSLVLRSVLKRARPKGYQLLLPSEALPRIQR</sequence>
<accession>A0ABM0J2K0</accession>
<evidence type="ECO:0000256" key="1">
    <source>
        <dbReference type="SAM" id="MobiDB-lite"/>
    </source>
</evidence>
<proteinExistence type="predicted"/>
<feature type="region of interest" description="Disordered" evidence="1">
    <location>
        <begin position="1"/>
        <end position="75"/>
    </location>
</feature>
<dbReference type="InterPro" id="IPR032756">
    <property type="entry name" value="DUF4685"/>
</dbReference>
<dbReference type="PANTHER" id="PTHR36865">
    <property type="entry name" value="RIKEN CDNA 1700001O22 GENE"/>
    <property type="match status" value="1"/>
</dbReference>
<dbReference type="PANTHER" id="PTHR36865:SF1">
    <property type="entry name" value="RIKEN CDNA 1700001O22 GENE"/>
    <property type="match status" value="1"/>
</dbReference>
<feature type="compositionally biased region" description="Polar residues" evidence="1">
    <location>
        <begin position="136"/>
        <end position="152"/>
    </location>
</feature>
<feature type="compositionally biased region" description="Polar residues" evidence="1">
    <location>
        <begin position="117"/>
        <end position="128"/>
    </location>
</feature>
<feature type="region of interest" description="Disordered" evidence="1">
    <location>
        <begin position="219"/>
        <end position="264"/>
    </location>
</feature>
<reference evidence="4" key="1">
    <citation type="submission" date="2025-08" db="UniProtKB">
        <authorList>
            <consortium name="RefSeq"/>
        </authorList>
    </citation>
    <scope>IDENTIFICATION</scope>
</reference>
<gene>
    <name evidence="4" type="primary">CUNH9orf50</name>
</gene>